<sequence length="483" mass="51022">MNDTSMLIGGKLRPASDGSVLDALNPATGNRLGTIPDATAADVDDAVAAASSAFATWRRSTPGERSALLTTLADVVAQHADELARLDADDNGSLYREMRRDVDMAVFYLRYYAGLTLQLHGDTVPSEPGTLTYSVRRPYGVVGRLIPFNHPLMFAASKIAAPLAAGNTVVIKPSEHTSLSALRLGELAADVVPPGVLNVVTGTGARSGDALVAHPDVRRLAFTGSAATGRAIQRRAAEVSIKTVTLELGGKNPLVVFPDADLDVAVAAAVRGMNFTWQGQSCGSLSRVVVHRDVHDAFVERLAARVGALRPGLPDDPDADTGAIVNAGQLEKVLSYVRLGQDEGARLCTGGDRVTDGGLADGLFVRPAVFADVDPGSRLAQEEIFGPVLAVMRPFADAEEALRIANATSLGLTASVFTRDLGTAHRFAEDLEAGYVWVNEVGRHVPGTPFGGVKDSGIGREEDLDELFSYTQLKNVHINYGHL</sequence>
<reference evidence="5 6" key="1">
    <citation type="submission" date="2024-03" db="EMBL/GenBank/DDBJ databases">
        <title>Actinomycetospora sp. OC33-EN07, a novel actinomycete isolated from wild orchid (Aerides multiflora).</title>
        <authorList>
            <person name="Suriyachadkun C."/>
        </authorList>
    </citation>
    <scope>NUCLEOTIDE SEQUENCE [LARGE SCALE GENOMIC DNA]</scope>
    <source>
        <strain evidence="5 6">OC33-EN07</strain>
    </source>
</reference>
<feature type="active site" evidence="2">
    <location>
        <position position="247"/>
    </location>
</feature>
<dbReference type="Gene3D" id="3.40.605.10">
    <property type="entry name" value="Aldehyde Dehydrogenase, Chain A, domain 1"/>
    <property type="match status" value="1"/>
</dbReference>
<dbReference type="PANTHER" id="PTHR11699">
    <property type="entry name" value="ALDEHYDE DEHYDROGENASE-RELATED"/>
    <property type="match status" value="1"/>
</dbReference>
<evidence type="ECO:0000313" key="5">
    <source>
        <dbReference type="EMBL" id="MEJ2864045.1"/>
    </source>
</evidence>
<comment type="caution">
    <text evidence="5">The sequence shown here is derived from an EMBL/GenBank/DDBJ whole genome shotgun (WGS) entry which is preliminary data.</text>
</comment>
<evidence type="ECO:0000256" key="1">
    <source>
        <dbReference type="ARBA" id="ARBA00023002"/>
    </source>
</evidence>
<evidence type="ECO:0000256" key="2">
    <source>
        <dbReference type="PROSITE-ProRule" id="PRU10007"/>
    </source>
</evidence>
<dbReference type="RefSeq" id="WP_337705412.1">
    <property type="nucleotide sequence ID" value="NZ_JBBEGM010000010.1"/>
</dbReference>
<organism evidence="5 6">
    <name type="scientific">Actinomycetospora flava</name>
    <dbReference type="NCBI Taxonomy" id="3129232"/>
    <lineage>
        <taxon>Bacteria</taxon>
        <taxon>Bacillati</taxon>
        <taxon>Actinomycetota</taxon>
        <taxon>Actinomycetes</taxon>
        <taxon>Pseudonocardiales</taxon>
        <taxon>Pseudonocardiaceae</taxon>
        <taxon>Actinomycetospora</taxon>
    </lineage>
</organism>
<dbReference type="InterPro" id="IPR029510">
    <property type="entry name" value="Ald_DH_CS_GLU"/>
</dbReference>
<dbReference type="Proteomes" id="UP001369736">
    <property type="component" value="Unassembled WGS sequence"/>
</dbReference>
<dbReference type="InterPro" id="IPR015590">
    <property type="entry name" value="Aldehyde_DH_dom"/>
</dbReference>
<evidence type="ECO:0000313" key="6">
    <source>
        <dbReference type="Proteomes" id="UP001369736"/>
    </source>
</evidence>
<dbReference type="InterPro" id="IPR016161">
    <property type="entry name" value="Ald_DH/histidinol_DH"/>
</dbReference>
<dbReference type="PROSITE" id="PS00687">
    <property type="entry name" value="ALDEHYDE_DEHYDR_GLU"/>
    <property type="match status" value="1"/>
</dbReference>
<protein>
    <submittedName>
        <fullName evidence="5">Aldehyde dehydrogenase family protein</fullName>
    </submittedName>
</protein>
<proteinExistence type="inferred from homology"/>
<dbReference type="Pfam" id="PF00171">
    <property type="entry name" value="Aldedh"/>
    <property type="match status" value="1"/>
</dbReference>
<dbReference type="InterPro" id="IPR016162">
    <property type="entry name" value="Ald_DH_N"/>
</dbReference>
<keyword evidence="1 3" id="KW-0560">Oxidoreductase</keyword>
<gene>
    <name evidence="5" type="ORF">WCD58_23015</name>
</gene>
<feature type="domain" description="Aldehyde dehydrogenase" evidence="4">
    <location>
        <begin position="19"/>
        <end position="476"/>
    </location>
</feature>
<dbReference type="InterPro" id="IPR016163">
    <property type="entry name" value="Ald_DH_C"/>
</dbReference>
<comment type="similarity">
    <text evidence="3">Belongs to the aldehyde dehydrogenase family.</text>
</comment>
<dbReference type="SUPFAM" id="SSF53720">
    <property type="entry name" value="ALDH-like"/>
    <property type="match status" value="1"/>
</dbReference>
<name>A0ABU8MBM4_9PSEU</name>
<accession>A0ABU8MBM4</accession>
<dbReference type="Gene3D" id="3.40.309.10">
    <property type="entry name" value="Aldehyde Dehydrogenase, Chain A, domain 2"/>
    <property type="match status" value="1"/>
</dbReference>
<evidence type="ECO:0000259" key="4">
    <source>
        <dbReference type="Pfam" id="PF00171"/>
    </source>
</evidence>
<evidence type="ECO:0000256" key="3">
    <source>
        <dbReference type="RuleBase" id="RU003345"/>
    </source>
</evidence>
<dbReference type="EMBL" id="JBBEGM010000010">
    <property type="protein sequence ID" value="MEJ2864045.1"/>
    <property type="molecule type" value="Genomic_DNA"/>
</dbReference>
<keyword evidence="6" id="KW-1185">Reference proteome</keyword>